<dbReference type="Gene3D" id="3.30.420.10">
    <property type="entry name" value="Ribonuclease H-like superfamily/Ribonuclease H"/>
    <property type="match status" value="1"/>
</dbReference>
<evidence type="ECO:0000313" key="3">
    <source>
        <dbReference type="Proteomes" id="UP000765509"/>
    </source>
</evidence>
<dbReference type="InterPro" id="IPR012337">
    <property type="entry name" value="RNaseH-like_sf"/>
</dbReference>
<gene>
    <name evidence="2" type="ORF">O181_042032</name>
</gene>
<evidence type="ECO:0000259" key="1">
    <source>
        <dbReference type="PROSITE" id="PS50879"/>
    </source>
</evidence>
<name>A0A9Q3HFG3_9BASI</name>
<evidence type="ECO:0000313" key="2">
    <source>
        <dbReference type="EMBL" id="MBW0502317.1"/>
    </source>
</evidence>
<dbReference type="GO" id="GO:0004523">
    <property type="term" value="F:RNA-DNA hybrid ribonuclease activity"/>
    <property type="evidence" value="ECO:0007669"/>
    <property type="project" value="InterPro"/>
</dbReference>
<dbReference type="InterPro" id="IPR036397">
    <property type="entry name" value="RNaseH_sf"/>
</dbReference>
<organism evidence="2 3">
    <name type="scientific">Austropuccinia psidii MF-1</name>
    <dbReference type="NCBI Taxonomy" id="1389203"/>
    <lineage>
        <taxon>Eukaryota</taxon>
        <taxon>Fungi</taxon>
        <taxon>Dikarya</taxon>
        <taxon>Basidiomycota</taxon>
        <taxon>Pucciniomycotina</taxon>
        <taxon>Pucciniomycetes</taxon>
        <taxon>Pucciniales</taxon>
        <taxon>Sphaerophragmiaceae</taxon>
        <taxon>Austropuccinia</taxon>
    </lineage>
</organism>
<dbReference type="PROSITE" id="PS50879">
    <property type="entry name" value="RNASE_H_1"/>
    <property type="match status" value="1"/>
</dbReference>
<feature type="domain" description="RNase H type-1" evidence="1">
    <location>
        <begin position="1"/>
        <end position="86"/>
    </location>
</feature>
<dbReference type="SUPFAM" id="SSF53098">
    <property type="entry name" value="Ribonuclease H-like"/>
    <property type="match status" value="1"/>
</dbReference>
<reference evidence="2" key="1">
    <citation type="submission" date="2021-03" db="EMBL/GenBank/DDBJ databases">
        <title>Draft genome sequence of rust myrtle Austropuccinia psidii MF-1, a brazilian biotype.</title>
        <authorList>
            <person name="Quecine M.C."/>
            <person name="Pachon D.M.R."/>
            <person name="Bonatelli M.L."/>
            <person name="Correr F.H."/>
            <person name="Franceschini L.M."/>
            <person name="Leite T.F."/>
            <person name="Margarido G.R.A."/>
            <person name="Almeida C.A."/>
            <person name="Ferrarezi J.A."/>
            <person name="Labate C.A."/>
        </authorList>
    </citation>
    <scope>NUCLEOTIDE SEQUENCE</scope>
    <source>
        <strain evidence="2">MF-1</strain>
    </source>
</reference>
<dbReference type="Pfam" id="PF00075">
    <property type="entry name" value="RNase_H"/>
    <property type="match status" value="1"/>
</dbReference>
<dbReference type="AlphaFoldDB" id="A0A9Q3HFG3"/>
<proteinExistence type="predicted"/>
<dbReference type="Proteomes" id="UP000765509">
    <property type="component" value="Unassembled WGS sequence"/>
</dbReference>
<protein>
    <recommendedName>
        <fullName evidence="1">RNase H type-1 domain-containing protein</fullName>
    </recommendedName>
</protein>
<sequence length="206" mass="23483">MALLLCQELTQDHIATHGYPEAVAIFSDNQAALPKRNSTAQFIQLKLYANLQQWTEHFPVRLYWCPGHVGIPENERVDKLAKQAAESQATSLHTIHTISLSSLKRHTASTLANNPLTTEEKARIGFRTSPKLITEALDLLEKGLVATIHQLRAGHVPLNDYLHQIKRADSPMCQHCNKRETPFHYLIKCRNFNTQRQQFIKDVTKQ</sequence>
<dbReference type="GO" id="GO:0003676">
    <property type="term" value="F:nucleic acid binding"/>
    <property type="evidence" value="ECO:0007669"/>
    <property type="project" value="InterPro"/>
</dbReference>
<dbReference type="CDD" id="cd09276">
    <property type="entry name" value="Rnase_HI_RT_non_LTR"/>
    <property type="match status" value="1"/>
</dbReference>
<dbReference type="EMBL" id="AVOT02016759">
    <property type="protein sequence ID" value="MBW0502317.1"/>
    <property type="molecule type" value="Genomic_DNA"/>
</dbReference>
<accession>A0A9Q3HFG3</accession>
<comment type="caution">
    <text evidence="2">The sequence shown here is derived from an EMBL/GenBank/DDBJ whole genome shotgun (WGS) entry which is preliminary data.</text>
</comment>
<dbReference type="OrthoDB" id="421040at2759"/>
<keyword evidence="3" id="KW-1185">Reference proteome</keyword>
<dbReference type="InterPro" id="IPR002156">
    <property type="entry name" value="RNaseH_domain"/>
</dbReference>